<name>J7U7L7_MORMO</name>
<proteinExistence type="predicted"/>
<accession>J7U7L7</accession>
<dbReference type="AlphaFoldDB" id="J7U7L7"/>
<evidence type="ECO:0000256" key="1">
    <source>
        <dbReference type="SAM" id="MobiDB-lite"/>
    </source>
</evidence>
<reference evidence="2 3" key="1">
    <citation type="journal article" date="2012" name="BMC Genomics">
        <title>Whole-genome sequencing and identification of Morganella morganii KT pathogenicity-related genes.</title>
        <authorList>
            <person name="Chen Y.T."/>
            <person name="Peng H.L."/>
            <person name="Shia W.C."/>
            <person name="Hsu F.R."/>
            <person name="Ken C.F."/>
            <person name="Tsao Y.M."/>
            <person name="Chen C.H."/>
            <person name="Liu C.E."/>
            <person name="Hsieh M.F."/>
            <person name="Chen H.C."/>
            <person name="Tang C.Y."/>
            <person name="Ku T.H."/>
        </authorList>
    </citation>
    <scope>NUCLEOTIDE SEQUENCE [LARGE SCALE GENOMIC DNA]</scope>
    <source>
        <strain evidence="2 3">KT</strain>
    </source>
</reference>
<dbReference type="KEGG" id="mmk:MU9_3438"/>
<feature type="region of interest" description="Disordered" evidence="1">
    <location>
        <begin position="1"/>
        <end position="36"/>
    </location>
</feature>
<keyword evidence="3" id="KW-1185">Reference proteome</keyword>
<sequence length="36" mass="4021">MSAGSTPENDPRGDSDYDTPWKLQPDQQLQPGFVKD</sequence>
<evidence type="ECO:0000313" key="3">
    <source>
        <dbReference type="Proteomes" id="UP000011834"/>
    </source>
</evidence>
<evidence type="ECO:0000313" key="2">
    <source>
        <dbReference type="EMBL" id="AGG32482.1"/>
    </source>
</evidence>
<organism evidence="2 3">
    <name type="scientific">Morganella morganii subsp. morganii KT</name>
    <dbReference type="NCBI Taxonomy" id="1124991"/>
    <lineage>
        <taxon>Bacteria</taxon>
        <taxon>Pseudomonadati</taxon>
        <taxon>Pseudomonadota</taxon>
        <taxon>Gammaproteobacteria</taxon>
        <taxon>Enterobacterales</taxon>
        <taxon>Morganellaceae</taxon>
        <taxon>Morganella</taxon>
    </lineage>
</organism>
<protein>
    <submittedName>
        <fullName evidence="2">Uncharacterized protein</fullName>
    </submittedName>
</protein>
<dbReference type="EMBL" id="CP004345">
    <property type="protein sequence ID" value="AGG32482.1"/>
    <property type="molecule type" value="Genomic_DNA"/>
</dbReference>
<dbReference type="Proteomes" id="UP000011834">
    <property type="component" value="Chromosome"/>
</dbReference>
<gene>
    <name evidence="2" type="ORF">MU9_3438</name>
</gene>
<dbReference type="HOGENOM" id="CLU_3357133_0_0_6"/>